<organism evidence="3 4">
    <name type="scientific">Roseimicrobium gellanilyticum</name>
    <dbReference type="NCBI Taxonomy" id="748857"/>
    <lineage>
        <taxon>Bacteria</taxon>
        <taxon>Pseudomonadati</taxon>
        <taxon>Verrucomicrobiota</taxon>
        <taxon>Verrucomicrobiia</taxon>
        <taxon>Verrucomicrobiales</taxon>
        <taxon>Verrucomicrobiaceae</taxon>
        <taxon>Roseimicrobium</taxon>
    </lineage>
</organism>
<dbReference type="SUPFAM" id="SSF57884">
    <property type="entry name" value="Ada DNA repair protein, N-terminal domain (N-Ada 10)"/>
    <property type="match status" value="1"/>
</dbReference>
<dbReference type="GO" id="GO:0008270">
    <property type="term" value="F:zinc ion binding"/>
    <property type="evidence" value="ECO:0007669"/>
    <property type="project" value="InterPro"/>
</dbReference>
<dbReference type="InterPro" id="IPR004026">
    <property type="entry name" value="Ada_DNA_repair_Zn-bd"/>
</dbReference>
<proteinExistence type="predicted"/>
<dbReference type="Proteomes" id="UP000253426">
    <property type="component" value="Unassembled WGS sequence"/>
</dbReference>
<dbReference type="GO" id="GO:0006355">
    <property type="term" value="P:regulation of DNA-templated transcription"/>
    <property type="evidence" value="ECO:0007669"/>
    <property type="project" value="InterPro"/>
</dbReference>
<evidence type="ECO:0000313" key="4">
    <source>
        <dbReference type="Proteomes" id="UP000253426"/>
    </source>
</evidence>
<name>A0A366HQY1_9BACT</name>
<dbReference type="Gene3D" id="3.40.10.10">
    <property type="entry name" value="DNA Methylphosphotriester Repair Domain"/>
    <property type="match status" value="1"/>
</dbReference>
<dbReference type="RefSeq" id="WP_113958350.1">
    <property type="nucleotide sequence ID" value="NZ_QNRR01000003.1"/>
</dbReference>
<feature type="domain" description="Ada DNA repair metal-binding" evidence="2">
    <location>
        <begin position="29"/>
        <end position="73"/>
    </location>
</feature>
<keyword evidence="1" id="KW-0010">Activator</keyword>
<dbReference type="GO" id="GO:0008168">
    <property type="term" value="F:methyltransferase activity"/>
    <property type="evidence" value="ECO:0007669"/>
    <property type="project" value="InterPro"/>
</dbReference>
<comment type="caution">
    <text evidence="3">The sequence shown here is derived from an EMBL/GenBank/DDBJ whole genome shotgun (WGS) entry which is preliminary data.</text>
</comment>
<dbReference type="EMBL" id="QNRR01000003">
    <property type="protein sequence ID" value="RBP45218.1"/>
    <property type="molecule type" value="Genomic_DNA"/>
</dbReference>
<sequence length="100" mass="11180">MKIYRLTAPDGSIYESTVPGDLGGYSCERIYGQLDCWSARLALPKGYAQHRVFFADEAAAIAAGYRPCAKCMPVRYKVWKQGGELETANYPWKTLPKLAK</sequence>
<dbReference type="GO" id="GO:0003677">
    <property type="term" value="F:DNA binding"/>
    <property type="evidence" value="ECO:0007669"/>
    <property type="project" value="InterPro"/>
</dbReference>
<dbReference type="AlphaFoldDB" id="A0A366HQY1"/>
<accession>A0A366HQY1</accession>
<keyword evidence="4" id="KW-1185">Reference proteome</keyword>
<evidence type="ECO:0000256" key="1">
    <source>
        <dbReference type="ARBA" id="ARBA00023159"/>
    </source>
</evidence>
<dbReference type="Pfam" id="PF02805">
    <property type="entry name" value="Ada_Zn_binding"/>
    <property type="match status" value="1"/>
</dbReference>
<evidence type="ECO:0000313" key="3">
    <source>
        <dbReference type="EMBL" id="RBP45218.1"/>
    </source>
</evidence>
<evidence type="ECO:0000259" key="2">
    <source>
        <dbReference type="Pfam" id="PF02805"/>
    </source>
</evidence>
<reference evidence="3 4" key="1">
    <citation type="submission" date="2018-06" db="EMBL/GenBank/DDBJ databases">
        <title>Genomic Encyclopedia of Type Strains, Phase IV (KMG-IV): sequencing the most valuable type-strain genomes for metagenomic binning, comparative biology and taxonomic classification.</title>
        <authorList>
            <person name="Goeker M."/>
        </authorList>
    </citation>
    <scope>NUCLEOTIDE SEQUENCE [LARGE SCALE GENOMIC DNA]</scope>
    <source>
        <strain evidence="3 4">DSM 25532</strain>
    </source>
</reference>
<gene>
    <name evidence="3" type="ORF">DES53_103216</name>
</gene>
<dbReference type="GO" id="GO:0006281">
    <property type="term" value="P:DNA repair"/>
    <property type="evidence" value="ECO:0007669"/>
    <property type="project" value="InterPro"/>
</dbReference>
<protein>
    <submittedName>
        <fullName evidence="3">Metal binding Ada-like protein</fullName>
    </submittedName>
</protein>
<dbReference type="OrthoDB" id="894286at2"/>
<dbReference type="InterPro" id="IPR035451">
    <property type="entry name" value="Ada-like_dom_sf"/>
</dbReference>